<name>A0A8K0R7J1_9PLEO</name>
<evidence type="ECO:0000313" key="1">
    <source>
        <dbReference type="EMBL" id="KAH7088594.1"/>
    </source>
</evidence>
<protein>
    <submittedName>
        <fullName evidence="1">Uncharacterized protein</fullName>
    </submittedName>
</protein>
<reference evidence="1" key="1">
    <citation type="journal article" date="2021" name="Nat. Commun.">
        <title>Genetic determinants of endophytism in the Arabidopsis root mycobiome.</title>
        <authorList>
            <person name="Mesny F."/>
            <person name="Miyauchi S."/>
            <person name="Thiergart T."/>
            <person name="Pickel B."/>
            <person name="Atanasova L."/>
            <person name="Karlsson M."/>
            <person name="Huettel B."/>
            <person name="Barry K.W."/>
            <person name="Haridas S."/>
            <person name="Chen C."/>
            <person name="Bauer D."/>
            <person name="Andreopoulos W."/>
            <person name="Pangilinan J."/>
            <person name="LaButti K."/>
            <person name="Riley R."/>
            <person name="Lipzen A."/>
            <person name="Clum A."/>
            <person name="Drula E."/>
            <person name="Henrissat B."/>
            <person name="Kohler A."/>
            <person name="Grigoriev I.V."/>
            <person name="Martin F.M."/>
            <person name="Hacquard S."/>
        </authorList>
    </citation>
    <scope>NUCLEOTIDE SEQUENCE</scope>
    <source>
        <strain evidence="1">MPI-SDFR-AT-0120</strain>
    </source>
</reference>
<dbReference type="EMBL" id="JAGMVJ010000008">
    <property type="protein sequence ID" value="KAH7088594.1"/>
    <property type="molecule type" value="Genomic_DNA"/>
</dbReference>
<evidence type="ECO:0000313" key="2">
    <source>
        <dbReference type="Proteomes" id="UP000813461"/>
    </source>
</evidence>
<comment type="caution">
    <text evidence="1">The sequence shown here is derived from an EMBL/GenBank/DDBJ whole genome shotgun (WGS) entry which is preliminary data.</text>
</comment>
<dbReference type="OrthoDB" id="10601823at2759"/>
<accession>A0A8K0R7J1</accession>
<dbReference type="AlphaFoldDB" id="A0A8K0R7J1"/>
<dbReference type="Proteomes" id="UP000813461">
    <property type="component" value="Unassembled WGS sequence"/>
</dbReference>
<organism evidence="1 2">
    <name type="scientific">Paraphoma chrysanthemicola</name>
    <dbReference type="NCBI Taxonomy" id="798071"/>
    <lineage>
        <taxon>Eukaryota</taxon>
        <taxon>Fungi</taxon>
        <taxon>Dikarya</taxon>
        <taxon>Ascomycota</taxon>
        <taxon>Pezizomycotina</taxon>
        <taxon>Dothideomycetes</taxon>
        <taxon>Pleosporomycetidae</taxon>
        <taxon>Pleosporales</taxon>
        <taxon>Pleosporineae</taxon>
        <taxon>Phaeosphaeriaceae</taxon>
        <taxon>Paraphoma</taxon>
    </lineage>
</organism>
<proteinExistence type="predicted"/>
<sequence>MFESFWGRCLLWQRINLIPPQLPIRIQFDNSSKRKPLSWLWMAFNGAMTSFDPKGGDFEWNEKGVKRAGRNQT</sequence>
<gene>
    <name evidence="1" type="ORF">FB567DRAFT_524733</name>
</gene>
<keyword evidence="2" id="KW-1185">Reference proteome</keyword>